<dbReference type="InterPro" id="IPR038648">
    <property type="entry name" value="PHR_sf"/>
</dbReference>
<name>A0AAN8PMV2_POLSC</name>
<dbReference type="GO" id="GO:0007411">
    <property type="term" value="P:axon guidance"/>
    <property type="evidence" value="ECO:0007669"/>
    <property type="project" value="TreeGrafter"/>
</dbReference>
<sequence>MLPDSCYLGDVFHELFRYSTENLKNKSDWGKKRKKRWEACCKKKAKDETAIGPPEVELHGNPSEFTVFAHVRQAILEAWAHKATQIHLNSSSSAPVVESTYEGDSESDVTEIYHTQPPRVPKIVGVGLRCILEIIRDSRTSHPVLCTRALAALLDVLQGQQPQGLQAEPAEVIDPLFDLLLDLATSYDPEISTKDDGNHLTAIACSCLLSLVIVRGSTGKLLSAASALLMCPKQLANQNIHLPLVMTALQRSIYAVLLGKVTRPDWLTHGVPIQSKIDTFPIKNSGLGTVRSLASDGQYLYLYTSRGLLKIGSGHGGTIKGHIYYCVPDFFHDEKGWLGFANGWLWLKVSGKKGCELLRIDRDPFRVVDRVRLDSRDWTPGVWFSDADQLGVITSVCDDGFIVRTLNPNVKPVTIMSELPLKLARKSIDVLGSSSFDEESGNKSLSRDFDDEIVSIVAGKEFGLVKSSNGKVFYSGKASSIGMKSGGTIGRWSELTIPKGIRAQHVAVGHEGLHAVIVAEDGGVFFCGTARRGEDGDLNKARRQPKAVKPKKIVKVEDEFIVHAAANNGTTALVTRSGRILMFGKDTIHCNTSTGQVMGMENLQVTQIALGKAHAVALTSKGIVYTFGINNKGQCGRDFVTHVKEVISMETAVQEEEKEDEFDWEDAQDVMCPPGKHQWRHDLCMVCTICRECTGYSISCLSSFRPHRNPGQECGCGEGDSGCSICGCCRVCAKENVDNSDVAVLGPSGAGDSSGMMRLDLILSGDSHAIRHTSRLQEHLQKRLEERKQRQCRKASSKHYCGLKMKNSSARPSASTIKSGSTVPIFRAPAPVKFCNLVNEEQAGGSDIERDASRVTSLPPAPIALPYTCPVVQIACGLHHTVVLTQGGEVFTFGSNIYGQLGIGDVLLRGGPVNVRLPCPAQSVAAGSNHTIILTTKGEVYTFGSYQKGQLGRKGSYSRHEAPWFAIPGAIPGIGPNSGRRATWIGAAGDQTFIKIDESLINSLSLEQATITGNKTCILLIPRGEGYAFRSLAINRRDGACAIFSDTSQAHLAGSPICLDPLYNVLWSYQQSTNTISCYNVIASEAKCLEALSHSMFEPDLVLPITPGCLVKRSQAALHLLGALDTLSQAQYYKLEVGPEIIEKQVGPAKPYTLQDFLAVNRFESHGGGWGYSGHSIEAIRFMADSDIILGGFGLFGGRGEYTAKIKVLDIGVDGGEQESDGEVIAETEDVPYECGPRQKYPMLFDEPVLLQGNRWYIAWARISGPSSDCGSNGQAMITTEDQLSFYFKSSKKSNNGTDVNAGQIPQLLYKVISQESKAPPRQIDLSEPVFVLSKEFSSAVTRECFQSLLALLQWGWNALKSGYLDLNGSLSSTSTHSEHERLTRLVYINRASLRLIHLFTNEIYPDQIFNKKTSSESVRLAESIGDVRALLRQILSDKPITGAHKELTDAVLEECHKTFVLIFHALYPTPFLKWTCLCDLLARVDKTGFHYTQHDRLLSAVLEALCCPTIRLRSALPVLTDSIDPCMKQLSPSDNSGLTVSGTDHHYPLLVEQMSYLTQLERNGDPDLNWCWKDVLDKLLDLAVLPAKRELTQKKCRLSKQLVKNCCNLLARVVAELVSQSNGSDEDLQGSCGRVLHITPSRFLRTNQSRTWNTGNGSPDAICFSVDKPGVVIAGVCVFGGIGMLEYELEILDDQSYSGTGDPSPAQRWASLEVVKGTFGPDDCVSDIAELKFSRPVPIKENVKYAIRLRNQGGRTSNGDGGLSSVKGPDGITFSFSTCSLSFNGTTQTRGQIPQILYYSNPQEGSLQHTAKAIAEHQARKSTLSMTTAIFNRCSGLLSLARDKAEDLNVNEILGNSCAITTLLPLVLAHVGPLGTSDPRSAVQVINLIQDLLPHVSALNLLDMGNNPDEIPKLTTSNHYAWVESDHPYKPASVTNHRVSFPEVVKWMVIEFSPGCGTAQSEDSLKLYIPSAPSDGWDRQCEEEENLSQTPVPYWRVLRTLRGGTVWPQNAVVLPGNEVTFSLETASDYLKNEKACNYGFRCLVVGYEWNPPANYGLRHLEAELSFIAGMCAASLIKRDLQLPPITVEEVEEDIELAEEAAMLVANEHSSLLVRGLALAQIPTISQALDGILPFRIYKMRATPPSNKVSSCFENNKLGVLKV</sequence>
<dbReference type="InterPro" id="IPR012983">
    <property type="entry name" value="PHR"/>
</dbReference>
<dbReference type="GO" id="GO:0005886">
    <property type="term" value="C:plasma membrane"/>
    <property type="evidence" value="ECO:0007669"/>
    <property type="project" value="TreeGrafter"/>
</dbReference>
<dbReference type="GO" id="GO:0061630">
    <property type="term" value="F:ubiquitin protein ligase activity"/>
    <property type="evidence" value="ECO:0007669"/>
    <property type="project" value="TreeGrafter"/>
</dbReference>
<dbReference type="EMBL" id="JAWJWE010000036">
    <property type="protein sequence ID" value="KAK6628992.1"/>
    <property type="molecule type" value="Genomic_DNA"/>
</dbReference>
<feature type="domain" description="PHR" evidence="3">
    <location>
        <begin position="1642"/>
        <end position="1800"/>
    </location>
</feature>
<dbReference type="Proteomes" id="UP001372834">
    <property type="component" value="Unassembled WGS sequence"/>
</dbReference>
<dbReference type="GO" id="GO:0008582">
    <property type="term" value="P:regulation of synaptic assembly at neuromuscular junction"/>
    <property type="evidence" value="ECO:0007669"/>
    <property type="project" value="TreeGrafter"/>
</dbReference>
<dbReference type="Pfam" id="PF13540">
    <property type="entry name" value="RCC1_2"/>
    <property type="match status" value="3"/>
</dbReference>
<evidence type="ECO:0000256" key="2">
    <source>
        <dbReference type="PROSITE-ProRule" id="PRU00235"/>
    </source>
</evidence>
<dbReference type="GO" id="GO:0005634">
    <property type="term" value="C:nucleus"/>
    <property type="evidence" value="ECO:0007669"/>
    <property type="project" value="TreeGrafter"/>
</dbReference>
<feature type="domain" description="PHR" evidence="3">
    <location>
        <begin position="1161"/>
        <end position="1311"/>
    </location>
</feature>
<reference evidence="4 5" key="1">
    <citation type="submission" date="2023-10" db="EMBL/GenBank/DDBJ databases">
        <title>Genomes of two closely related lineages of the louse Polyplax serrata with different host specificities.</title>
        <authorList>
            <person name="Martinu J."/>
            <person name="Tarabai H."/>
            <person name="Stefka J."/>
            <person name="Hypsa V."/>
        </authorList>
    </citation>
    <scope>NUCLEOTIDE SEQUENCE [LARGE SCALE GENOMIC DNA]</scope>
    <source>
        <strain evidence="4">HR10_N</strain>
    </source>
</reference>
<evidence type="ECO:0000259" key="3">
    <source>
        <dbReference type="Pfam" id="PF08005"/>
    </source>
</evidence>
<dbReference type="Pfam" id="PF08005">
    <property type="entry name" value="PHR"/>
    <property type="match status" value="2"/>
</dbReference>
<comment type="caution">
    <text evidence="4">The sequence shown here is derived from an EMBL/GenBank/DDBJ whole genome shotgun (WGS) entry which is preliminary data.</text>
</comment>
<dbReference type="SUPFAM" id="SSF50985">
    <property type="entry name" value="RCC1/BLIP-II"/>
    <property type="match status" value="1"/>
</dbReference>
<dbReference type="PRINTS" id="PR00633">
    <property type="entry name" value="RCCNDNSATION"/>
</dbReference>
<dbReference type="PROSITE" id="PS50012">
    <property type="entry name" value="RCC1_3"/>
    <property type="match status" value="2"/>
</dbReference>
<dbReference type="PANTHER" id="PTHR45943">
    <property type="entry name" value="E3 UBIQUITIN-PROTEIN LIGASE MYCBP2"/>
    <property type="match status" value="1"/>
</dbReference>
<evidence type="ECO:0000256" key="1">
    <source>
        <dbReference type="ARBA" id="ARBA00022786"/>
    </source>
</evidence>
<dbReference type="Gene3D" id="2.60.120.820">
    <property type="entry name" value="PHR domain"/>
    <property type="match status" value="2"/>
</dbReference>
<keyword evidence="1" id="KW-0833">Ubl conjugation pathway</keyword>
<dbReference type="PROSITE" id="PS00626">
    <property type="entry name" value="RCC1_2"/>
    <property type="match status" value="1"/>
</dbReference>
<evidence type="ECO:0000313" key="4">
    <source>
        <dbReference type="EMBL" id="KAK6628992.1"/>
    </source>
</evidence>
<dbReference type="InterPro" id="IPR000408">
    <property type="entry name" value="Reg_chr_condens"/>
</dbReference>
<accession>A0AAN8PMV2</accession>
<dbReference type="PANTHER" id="PTHR45943:SF1">
    <property type="entry name" value="E3 UBIQUITIN-PROTEIN LIGASE MYCBP2"/>
    <property type="match status" value="1"/>
</dbReference>
<evidence type="ECO:0000313" key="5">
    <source>
        <dbReference type="Proteomes" id="UP001372834"/>
    </source>
</evidence>
<gene>
    <name evidence="4" type="ORF">RUM43_002809</name>
</gene>
<organism evidence="4 5">
    <name type="scientific">Polyplax serrata</name>
    <name type="common">Common mouse louse</name>
    <dbReference type="NCBI Taxonomy" id="468196"/>
    <lineage>
        <taxon>Eukaryota</taxon>
        <taxon>Metazoa</taxon>
        <taxon>Ecdysozoa</taxon>
        <taxon>Arthropoda</taxon>
        <taxon>Hexapoda</taxon>
        <taxon>Insecta</taxon>
        <taxon>Pterygota</taxon>
        <taxon>Neoptera</taxon>
        <taxon>Paraneoptera</taxon>
        <taxon>Psocodea</taxon>
        <taxon>Troctomorpha</taxon>
        <taxon>Phthiraptera</taxon>
        <taxon>Anoplura</taxon>
        <taxon>Polyplacidae</taxon>
        <taxon>Polyplax</taxon>
    </lineage>
</organism>
<feature type="repeat" description="RCC1" evidence="2">
    <location>
        <begin position="938"/>
        <end position="998"/>
    </location>
</feature>
<feature type="repeat" description="RCC1" evidence="2">
    <location>
        <begin position="888"/>
        <end position="937"/>
    </location>
</feature>
<proteinExistence type="predicted"/>
<dbReference type="InterPro" id="IPR009091">
    <property type="entry name" value="RCC1/BLIP-II"/>
</dbReference>
<protein>
    <recommendedName>
        <fullName evidence="3">PHR domain-containing protein</fullName>
    </recommendedName>
</protein>
<dbReference type="Gene3D" id="2.130.10.30">
    <property type="entry name" value="Regulator of chromosome condensation 1/beta-lactamase-inhibitor protein II"/>
    <property type="match status" value="2"/>
</dbReference>